<dbReference type="RefSeq" id="WP_326620233.1">
    <property type="nucleotide sequence ID" value="NZ_CP109106.1"/>
</dbReference>
<keyword evidence="3" id="KW-1185">Reference proteome</keyword>
<evidence type="ECO:0000313" key="2">
    <source>
        <dbReference type="EMBL" id="WSB70706.1"/>
    </source>
</evidence>
<name>A0ABZ1FKL7_9ACTN</name>
<organism evidence="2 3">
    <name type="scientific">Streptomyces decoyicus</name>
    <dbReference type="NCBI Taxonomy" id="249567"/>
    <lineage>
        <taxon>Bacteria</taxon>
        <taxon>Bacillati</taxon>
        <taxon>Actinomycetota</taxon>
        <taxon>Actinomycetes</taxon>
        <taxon>Kitasatosporales</taxon>
        <taxon>Streptomycetaceae</taxon>
        <taxon>Streptomyces</taxon>
    </lineage>
</organism>
<keyword evidence="1" id="KW-0812">Transmembrane</keyword>
<accession>A0ABZ1FKL7</accession>
<evidence type="ECO:0000256" key="1">
    <source>
        <dbReference type="SAM" id="Phobius"/>
    </source>
</evidence>
<evidence type="ECO:0000313" key="3">
    <source>
        <dbReference type="Proteomes" id="UP001344251"/>
    </source>
</evidence>
<sequence>MRRLRPRTALPPLSARNAHNACNDHNARFSLAGRSRRSRRFPTSSLLVLPVLAALTSLALLAGCAGVEGLQSEGRARDVDAPRVLWPEYSPAPPGRDENPVALVPVPNVPRIPSGTMADANPLAVLDADIAAQGRTPPAPKAVRRPELHDITRDGKANLIMAVDLDPRTSELRVYSVRRTVVTRVLVLRGVLAGVELAAGHLVIREPTKDPRYVSVTDYVWDGHSMSLWNLTLDDARTPQTPRAGGGSP</sequence>
<proteinExistence type="predicted"/>
<reference evidence="2 3" key="1">
    <citation type="submission" date="2022-10" db="EMBL/GenBank/DDBJ databases">
        <title>The complete genomes of actinobacterial strains from the NBC collection.</title>
        <authorList>
            <person name="Joergensen T.S."/>
            <person name="Alvarez Arevalo M."/>
            <person name="Sterndorff E.B."/>
            <person name="Faurdal D."/>
            <person name="Vuksanovic O."/>
            <person name="Mourched A.-S."/>
            <person name="Charusanti P."/>
            <person name="Shaw S."/>
            <person name="Blin K."/>
            <person name="Weber T."/>
        </authorList>
    </citation>
    <scope>NUCLEOTIDE SEQUENCE [LARGE SCALE GENOMIC DNA]</scope>
    <source>
        <strain evidence="2 3">NBC 01774</strain>
    </source>
</reference>
<gene>
    <name evidence="2" type="ORF">OG863_23650</name>
</gene>
<evidence type="ECO:0008006" key="4">
    <source>
        <dbReference type="Google" id="ProtNLM"/>
    </source>
</evidence>
<keyword evidence="1" id="KW-1133">Transmembrane helix</keyword>
<dbReference type="EMBL" id="CP109106">
    <property type="protein sequence ID" value="WSB70706.1"/>
    <property type="molecule type" value="Genomic_DNA"/>
</dbReference>
<protein>
    <recommendedName>
        <fullName evidence="4">Lipoprotein</fullName>
    </recommendedName>
</protein>
<feature type="transmembrane region" description="Helical" evidence="1">
    <location>
        <begin position="44"/>
        <end position="63"/>
    </location>
</feature>
<keyword evidence="1" id="KW-0472">Membrane</keyword>
<dbReference type="Proteomes" id="UP001344251">
    <property type="component" value="Chromosome"/>
</dbReference>